<comment type="caution">
    <text evidence="1">The sequence shown here is derived from an EMBL/GenBank/DDBJ whole genome shotgun (WGS) entry which is preliminary data.</text>
</comment>
<sequence length="120" mass="12826">MFQTELIDATRQTRVGEPRFCDERGELAVGGALRGSVRHLRCGLLPSGPVGVPGLPLSSPYGLTNGANVAESEQTITHFAPPSSDRVRNARRADACGPDVQWRGRDTCLTHIAEGGACRE</sequence>
<dbReference type="EMBL" id="BNEA01000001">
    <property type="protein sequence ID" value="GHI51907.1"/>
    <property type="molecule type" value="Genomic_DNA"/>
</dbReference>
<proteinExistence type="predicted"/>
<evidence type="ECO:0000313" key="1">
    <source>
        <dbReference type="EMBL" id="GHI51907.1"/>
    </source>
</evidence>
<dbReference type="Proteomes" id="UP000646738">
    <property type="component" value="Unassembled WGS sequence"/>
</dbReference>
<evidence type="ECO:0000313" key="2">
    <source>
        <dbReference type="Proteomes" id="UP000646738"/>
    </source>
</evidence>
<name>A0ABQ3R7T6_STRRR</name>
<organism evidence="1 2">
    <name type="scientific">Streptomyces rubradiris</name>
    <name type="common">Streptomyces achromogenes subsp. rubradiris</name>
    <dbReference type="NCBI Taxonomy" id="285531"/>
    <lineage>
        <taxon>Bacteria</taxon>
        <taxon>Bacillati</taxon>
        <taxon>Actinomycetota</taxon>
        <taxon>Actinomycetes</taxon>
        <taxon>Kitasatosporales</taxon>
        <taxon>Streptomycetaceae</taxon>
        <taxon>Streptomyces</taxon>
    </lineage>
</organism>
<keyword evidence="2" id="KW-1185">Reference proteome</keyword>
<protein>
    <submittedName>
        <fullName evidence="1">Uncharacterized protein</fullName>
    </submittedName>
</protein>
<gene>
    <name evidence="1" type="ORF">Srubr_17530</name>
</gene>
<reference evidence="2" key="1">
    <citation type="submission" date="2023-07" db="EMBL/GenBank/DDBJ databases">
        <title>Whole genome shotgun sequence of Streptomyces achromogenes subsp. rubradiris NBRC 14000.</title>
        <authorList>
            <person name="Komaki H."/>
            <person name="Tamura T."/>
        </authorList>
    </citation>
    <scope>NUCLEOTIDE SEQUENCE [LARGE SCALE GENOMIC DNA]</scope>
    <source>
        <strain evidence="2">NBRC 14000</strain>
    </source>
</reference>
<accession>A0ABQ3R7T6</accession>